<reference evidence="2" key="1">
    <citation type="journal article" date="2019" name="Int. J. Syst. Evol. Microbiol.">
        <title>The Global Catalogue of Microorganisms (GCM) 10K type strain sequencing project: providing services to taxonomists for standard genome sequencing and annotation.</title>
        <authorList>
            <consortium name="The Broad Institute Genomics Platform"/>
            <consortium name="The Broad Institute Genome Sequencing Center for Infectious Disease"/>
            <person name="Wu L."/>
            <person name="Ma J."/>
        </authorList>
    </citation>
    <scope>NUCLEOTIDE SEQUENCE [LARGE SCALE GENOMIC DNA]</scope>
    <source>
        <strain evidence="2">CGMCC 1.15475</strain>
    </source>
</reference>
<accession>A0ABW4QIU1</accession>
<gene>
    <name evidence="1" type="ORF">ACFSDB_10980</name>
</gene>
<sequence>MYVSISTDQTVRTDEIIAVISHENYTPAAFVRLLVPIDKVKSFVVTDDFIYGTPLKAQSILKKVQEQRL</sequence>
<proteinExistence type="predicted"/>
<evidence type="ECO:0000313" key="2">
    <source>
        <dbReference type="Proteomes" id="UP001597273"/>
    </source>
</evidence>
<name>A0ABW4QIU1_9BACL</name>
<organism evidence="1 2">
    <name type="scientific">Planococcus chinensis</name>
    <dbReference type="NCBI Taxonomy" id="272917"/>
    <lineage>
        <taxon>Bacteria</taxon>
        <taxon>Bacillati</taxon>
        <taxon>Bacillota</taxon>
        <taxon>Bacilli</taxon>
        <taxon>Bacillales</taxon>
        <taxon>Caryophanaceae</taxon>
        <taxon>Planococcus</taxon>
    </lineage>
</organism>
<protein>
    <recommendedName>
        <fullName evidence="3">DUF370 domain-containing protein</fullName>
    </recommendedName>
</protein>
<keyword evidence="2" id="KW-1185">Reference proteome</keyword>
<evidence type="ECO:0008006" key="3">
    <source>
        <dbReference type="Google" id="ProtNLM"/>
    </source>
</evidence>
<comment type="caution">
    <text evidence="1">The sequence shown here is derived from an EMBL/GenBank/DDBJ whole genome shotgun (WGS) entry which is preliminary data.</text>
</comment>
<evidence type="ECO:0000313" key="1">
    <source>
        <dbReference type="EMBL" id="MFD1863439.1"/>
    </source>
</evidence>
<dbReference type="EMBL" id="JBHUFW010000008">
    <property type="protein sequence ID" value="MFD1863439.1"/>
    <property type="molecule type" value="Genomic_DNA"/>
</dbReference>
<dbReference type="RefSeq" id="WP_204893135.1">
    <property type="nucleotide sequence ID" value="NZ_JBHUFW010000008.1"/>
</dbReference>
<dbReference type="Proteomes" id="UP001597273">
    <property type="component" value="Unassembled WGS sequence"/>
</dbReference>